<feature type="compositionally biased region" description="Basic residues" evidence="2">
    <location>
        <begin position="167"/>
        <end position="176"/>
    </location>
</feature>
<accession>A0A1X2GWZ9</accession>
<evidence type="ECO:0000313" key="4">
    <source>
        <dbReference type="EMBL" id="ORX62586.1"/>
    </source>
</evidence>
<organism evidence="4 5">
    <name type="scientific">Hesseltinella vesiculosa</name>
    <dbReference type="NCBI Taxonomy" id="101127"/>
    <lineage>
        <taxon>Eukaryota</taxon>
        <taxon>Fungi</taxon>
        <taxon>Fungi incertae sedis</taxon>
        <taxon>Mucoromycota</taxon>
        <taxon>Mucoromycotina</taxon>
        <taxon>Mucoromycetes</taxon>
        <taxon>Mucorales</taxon>
        <taxon>Cunninghamellaceae</taxon>
        <taxon>Hesseltinella</taxon>
    </lineage>
</organism>
<sequence length="288" mass="32641">MAHFFSIQDMLANVSADTNQRWLQQIDAEEIHLDNNGHGLHTPLKPQPSSNSTTASTYTYPVTPDLSPNQIQQLQQRKQQWYERNRSHALLNQSRSFPAQLDGSHYDGFSDADTIDREVAATTSGLGLPAPDQHPYYGIVDRSASYQNSSLHPQATLDHVPEATHPTGHKSQRRKSVVTPHSHQSITEQAFEALQTQVAALTEQLDHMKQRLAEKEQIKRQMRWSWLWMAKTVGKHALINLVILVLLFLVLLKRRSPIAYALLGYATPRIKSLLTSLQHRLTSRHVSV</sequence>
<dbReference type="EMBL" id="MCGT01000001">
    <property type="protein sequence ID" value="ORX62586.1"/>
    <property type="molecule type" value="Genomic_DNA"/>
</dbReference>
<keyword evidence="5" id="KW-1185">Reference proteome</keyword>
<gene>
    <name evidence="4" type="ORF">DM01DRAFT_1001331</name>
</gene>
<protein>
    <submittedName>
        <fullName evidence="4">Uncharacterized protein</fullName>
    </submittedName>
</protein>
<keyword evidence="3" id="KW-0812">Transmembrane</keyword>
<dbReference type="OrthoDB" id="346910at2759"/>
<name>A0A1X2GWZ9_9FUNG</name>
<dbReference type="Proteomes" id="UP000242146">
    <property type="component" value="Unassembled WGS sequence"/>
</dbReference>
<proteinExistence type="predicted"/>
<feature type="region of interest" description="Disordered" evidence="2">
    <location>
        <begin position="159"/>
        <end position="180"/>
    </location>
</feature>
<feature type="coiled-coil region" evidence="1">
    <location>
        <begin position="191"/>
        <end position="218"/>
    </location>
</feature>
<evidence type="ECO:0000256" key="3">
    <source>
        <dbReference type="SAM" id="Phobius"/>
    </source>
</evidence>
<keyword evidence="1" id="KW-0175">Coiled coil</keyword>
<dbReference type="STRING" id="101127.A0A1X2GWZ9"/>
<evidence type="ECO:0000256" key="2">
    <source>
        <dbReference type="SAM" id="MobiDB-lite"/>
    </source>
</evidence>
<reference evidence="4 5" key="1">
    <citation type="submission" date="2016-07" db="EMBL/GenBank/DDBJ databases">
        <title>Pervasive Adenine N6-methylation of Active Genes in Fungi.</title>
        <authorList>
            <consortium name="DOE Joint Genome Institute"/>
            <person name="Mondo S.J."/>
            <person name="Dannebaum R.O."/>
            <person name="Kuo R.C."/>
            <person name="Labutti K."/>
            <person name="Haridas S."/>
            <person name="Kuo A."/>
            <person name="Salamov A."/>
            <person name="Ahrendt S.R."/>
            <person name="Lipzen A."/>
            <person name="Sullivan W."/>
            <person name="Andreopoulos W.B."/>
            <person name="Clum A."/>
            <person name="Lindquist E."/>
            <person name="Daum C."/>
            <person name="Ramamoorthy G.K."/>
            <person name="Gryganskyi A."/>
            <person name="Culley D."/>
            <person name="Magnuson J.K."/>
            <person name="James T.Y."/>
            <person name="O'Malley M.A."/>
            <person name="Stajich J.E."/>
            <person name="Spatafora J.W."/>
            <person name="Visel A."/>
            <person name="Grigoriev I.V."/>
        </authorList>
    </citation>
    <scope>NUCLEOTIDE SEQUENCE [LARGE SCALE GENOMIC DNA]</scope>
    <source>
        <strain evidence="4 5">NRRL 3301</strain>
    </source>
</reference>
<feature type="region of interest" description="Disordered" evidence="2">
    <location>
        <begin position="34"/>
        <end position="66"/>
    </location>
</feature>
<comment type="caution">
    <text evidence="4">The sequence shown here is derived from an EMBL/GenBank/DDBJ whole genome shotgun (WGS) entry which is preliminary data.</text>
</comment>
<evidence type="ECO:0000256" key="1">
    <source>
        <dbReference type="SAM" id="Coils"/>
    </source>
</evidence>
<feature type="compositionally biased region" description="Low complexity" evidence="2">
    <location>
        <begin position="49"/>
        <end position="60"/>
    </location>
</feature>
<evidence type="ECO:0000313" key="5">
    <source>
        <dbReference type="Proteomes" id="UP000242146"/>
    </source>
</evidence>
<keyword evidence="3" id="KW-1133">Transmembrane helix</keyword>
<feature type="transmembrane region" description="Helical" evidence="3">
    <location>
        <begin position="226"/>
        <end position="252"/>
    </location>
</feature>
<keyword evidence="3" id="KW-0472">Membrane</keyword>
<dbReference type="AlphaFoldDB" id="A0A1X2GWZ9"/>